<organism evidence="6 7">
    <name type="scientific">Raphidocelis subcapitata</name>
    <dbReference type="NCBI Taxonomy" id="307507"/>
    <lineage>
        <taxon>Eukaryota</taxon>
        <taxon>Viridiplantae</taxon>
        <taxon>Chlorophyta</taxon>
        <taxon>core chlorophytes</taxon>
        <taxon>Chlorophyceae</taxon>
        <taxon>CS clade</taxon>
        <taxon>Sphaeropleales</taxon>
        <taxon>Selenastraceae</taxon>
        <taxon>Raphidocelis</taxon>
    </lineage>
</organism>
<dbReference type="PROSITE" id="PS50280">
    <property type="entry name" value="SET"/>
    <property type="match status" value="1"/>
</dbReference>
<accession>A0A2V0PKV2</accession>
<dbReference type="PANTHER" id="PTHR13271">
    <property type="entry name" value="UNCHARACTERIZED PUTATIVE METHYLTRANSFERASE"/>
    <property type="match status" value="1"/>
</dbReference>
<dbReference type="OrthoDB" id="341421at2759"/>
<feature type="region of interest" description="Disordered" evidence="4">
    <location>
        <begin position="504"/>
        <end position="529"/>
    </location>
</feature>
<evidence type="ECO:0000313" key="7">
    <source>
        <dbReference type="Proteomes" id="UP000247498"/>
    </source>
</evidence>
<reference evidence="6 7" key="1">
    <citation type="journal article" date="2018" name="Sci. Rep.">
        <title>Raphidocelis subcapitata (=Pseudokirchneriella subcapitata) provides an insight into genome evolution and environmental adaptations in the Sphaeropleales.</title>
        <authorList>
            <person name="Suzuki S."/>
            <person name="Yamaguchi H."/>
            <person name="Nakajima N."/>
            <person name="Kawachi M."/>
        </authorList>
    </citation>
    <scope>NUCLEOTIDE SEQUENCE [LARGE SCALE GENOMIC DNA]</scope>
    <source>
        <strain evidence="6 7">NIES-35</strain>
    </source>
</reference>
<dbReference type="Gene3D" id="3.90.1420.10">
    <property type="entry name" value="Rubisco LSMT, substrate-binding domain"/>
    <property type="match status" value="1"/>
</dbReference>
<dbReference type="Gene3D" id="3.90.1410.10">
    <property type="entry name" value="set domain protein methyltransferase, domain 1"/>
    <property type="match status" value="1"/>
</dbReference>
<keyword evidence="3" id="KW-0949">S-adenosyl-L-methionine</keyword>
<dbReference type="PANTHER" id="PTHR13271:SF145">
    <property type="entry name" value="SET DOMAIN-CONTAINING PROTEIN"/>
    <property type="match status" value="1"/>
</dbReference>
<evidence type="ECO:0000256" key="2">
    <source>
        <dbReference type="ARBA" id="ARBA00022679"/>
    </source>
</evidence>
<evidence type="ECO:0000256" key="3">
    <source>
        <dbReference type="ARBA" id="ARBA00022691"/>
    </source>
</evidence>
<name>A0A2V0PKV2_9CHLO</name>
<keyword evidence="1" id="KW-0489">Methyltransferase</keyword>
<feature type="region of interest" description="Disordered" evidence="4">
    <location>
        <begin position="15"/>
        <end position="37"/>
    </location>
</feature>
<keyword evidence="2" id="KW-0808">Transferase</keyword>
<dbReference type="InParanoid" id="A0A2V0PKV2"/>
<evidence type="ECO:0000256" key="1">
    <source>
        <dbReference type="ARBA" id="ARBA00022603"/>
    </source>
</evidence>
<dbReference type="GO" id="GO:0016279">
    <property type="term" value="F:protein-lysine N-methyltransferase activity"/>
    <property type="evidence" value="ECO:0007669"/>
    <property type="project" value="TreeGrafter"/>
</dbReference>
<dbReference type="AlphaFoldDB" id="A0A2V0PKV2"/>
<dbReference type="EMBL" id="BDRX01000213">
    <property type="protein sequence ID" value="GBG00347.1"/>
    <property type="molecule type" value="Genomic_DNA"/>
</dbReference>
<dbReference type="SUPFAM" id="SSF82199">
    <property type="entry name" value="SET domain"/>
    <property type="match status" value="1"/>
</dbReference>
<dbReference type="InterPro" id="IPR050600">
    <property type="entry name" value="SETD3_SETD6_MTase"/>
</dbReference>
<gene>
    <name evidence="6" type="ORF">Rsub_13079</name>
</gene>
<feature type="domain" description="SET" evidence="5">
    <location>
        <begin position="107"/>
        <end position="361"/>
    </location>
</feature>
<feature type="compositionally biased region" description="Gly residues" evidence="4">
    <location>
        <begin position="24"/>
        <end position="36"/>
    </location>
</feature>
<evidence type="ECO:0000259" key="5">
    <source>
        <dbReference type="PROSITE" id="PS50280"/>
    </source>
</evidence>
<comment type="caution">
    <text evidence="6">The sequence shown here is derived from an EMBL/GenBank/DDBJ whole genome shotgun (WGS) entry which is preliminary data.</text>
</comment>
<sequence length="585" mass="60199">MAALLQQAQQQQAARVRARASARGGSGTTGGAGSGGLARVVMRSPHAAAWQCPHGGWINGAVRYTARRGRAAASPGAAPAVEDGSALEAAAAEFAAWYAARARDRPAELVPRRASGPAGGLRMVTLQPVVKGAPLLAVPRALLMSADTARASPTCGPLVEKADLDDWQALVLHLLCERANPASAWAPYMRLLESADVSHHPLLWGAGPRAWLAGSPMARVLEARHQQVERDAEALAAAGANELAIPGGGGGGGGGGADVRPPLVTRDSVAWAAATLLSRAFSLYLASEPDHSISPMDDFGSWSWDRAGADVLALVPWADLLQHSSEAGDASVLRYDVETETAFLCAHRDYGAGEEVCDSYGPGLSPSDTLLDYGFVDAGAANDRYDAAPADIARPRGPRNAALLAALDRLQGEGAMLPLGRSGPDGTGLTLLRASLAGDAELVRAGWRPRSAPGDVGLAARAMGRLSAPESRATEAALLDALAAYAAAAAAAYPTTLAEDEAEAAALEAEARAEGERSGGAAAAPPEARERHVRLQVLRALASEKLCLAGTAAAVARWRARLEGGAPLDEVYAELGEGSGDDDDE</sequence>
<keyword evidence="7" id="KW-1185">Reference proteome</keyword>
<dbReference type="Proteomes" id="UP000247498">
    <property type="component" value="Unassembled WGS sequence"/>
</dbReference>
<evidence type="ECO:0000313" key="6">
    <source>
        <dbReference type="EMBL" id="GBG00347.1"/>
    </source>
</evidence>
<dbReference type="InterPro" id="IPR046341">
    <property type="entry name" value="SET_dom_sf"/>
</dbReference>
<dbReference type="InterPro" id="IPR001214">
    <property type="entry name" value="SET_dom"/>
</dbReference>
<proteinExistence type="predicted"/>
<dbReference type="InterPro" id="IPR015353">
    <property type="entry name" value="Rubisco_LSMT_subst-bd"/>
</dbReference>
<evidence type="ECO:0000256" key="4">
    <source>
        <dbReference type="SAM" id="MobiDB-lite"/>
    </source>
</evidence>
<protein>
    <recommendedName>
        <fullName evidence="5">SET domain-containing protein</fullName>
    </recommendedName>
</protein>
<dbReference type="GO" id="GO:0032259">
    <property type="term" value="P:methylation"/>
    <property type="evidence" value="ECO:0007669"/>
    <property type="project" value="UniProtKB-KW"/>
</dbReference>
<dbReference type="InterPro" id="IPR036464">
    <property type="entry name" value="Rubisco_LSMT_subst-bd_sf"/>
</dbReference>
<dbReference type="Pfam" id="PF09273">
    <property type="entry name" value="Rubis-subs-bind"/>
    <property type="match status" value="1"/>
</dbReference>